<proteinExistence type="predicted"/>
<keyword evidence="3" id="KW-1185">Reference proteome</keyword>
<evidence type="ECO:0000313" key="2">
    <source>
        <dbReference type="EMBL" id="GAA2138944.1"/>
    </source>
</evidence>
<organism evidence="2 3">
    <name type="scientific">Kitasatospora kazusensis</name>
    <dbReference type="NCBI Taxonomy" id="407974"/>
    <lineage>
        <taxon>Bacteria</taxon>
        <taxon>Bacillati</taxon>
        <taxon>Actinomycetota</taxon>
        <taxon>Actinomycetes</taxon>
        <taxon>Kitasatosporales</taxon>
        <taxon>Streptomycetaceae</taxon>
        <taxon>Kitasatospora</taxon>
    </lineage>
</organism>
<comment type="caution">
    <text evidence="2">The sequence shown here is derived from an EMBL/GenBank/DDBJ whole genome shotgun (WGS) entry which is preliminary data.</text>
</comment>
<dbReference type="RefSeq" id="WP_344463155.1">
    <property type="nucleotide sequence ID" value="NZ_BAAANT010000009.1"/>
</dbReference>
<gene>
    <name evidence="2" type="ORF">GCM10009760_20600</name>
</gene>
<evidence type="ECO:0000313" key="3">
    <source>
        <dbReference type="Proteomes" id="UP001422759"/>
    </source>
</evidence>
<sequence>MNDEDLQLIPHTRAADLLSWAAEEGYEPAPEAAVRAVLTLLELGDGRMHDGFPELSSPVVEQLLYERMYMYVQPGEEPEAYGRAVRLLIDHQRAAKRLNAKRHERLHAEAEWQGELLCGLLRQPHLVTWPRLYTLLLRADGVDTADPAAVRSWLDAFRELTQEQRLAAFGALEESGVLDRVEVDSGWGRDRSMSVGMATDGARLLLENRLMQRSYRNLAGLNALGKPMPAELSGDFEGFETAVVAEALRLLGEWTVPGLPALLVQEYADLAPEPDAAEIDAYLAEQEQEQEQEQDSAE</sequence>
<reference evidence="2 3" key="1">
    <citation type="journal article" date="2019" name="Int. J. Syst. Evol. Microbiol.">
        <title>The Global Catalogue of Microorganisms (GCM) 10K type strain sequencing project: providing services to taxonomists for standard genome sequencing and annotation.</title>
        <authorList>
            <consortium name="The Broad Institute Genomics Platform"/>
            <consortium name="The Broad Institute Genome Sequencing Center for Infectious Disease"/>
            <person name="Wu L."/>
            <person name="Ma J."/>
        </authorList>
    </citation>
    <scope>NUCLEOTIDE SEQUENCE [LARGE SCALE GENOMIC DNA]</scope>
    <source>
        <strain evidence="2 3">JCM 14560</strain>
    </source>
</reference>
<name>A0ABN2Z9P0_9ACTN</name>
<dbReference type="EMBL" id="BAAANT010000009">
    <property type="protein sequence ID" value="GAA2138944.1"/>
    <property type="molecule type" value="Genomic_DNA"/>
</dbReference>
<protein>
    <submittedName>
        <fullName evidence="2">Uncharacterized protein</fullName>
    </submittedName>
</protein>
<feature type="region of interest" description="Disordered" evidence="1">
    <location>
        <begin position="275"/>
        <end position="298"/>
    </location>
</feature>
<evidence type="ECO:0000256" key="1">
    <source>
        <dbReference type="SAM" id="MobiDB-lite"/>
    </source>
</evidence>
<dbReference type="Proteomes" id="UP001422759">
    <property type="component" value="Unassembled WGS sequence"/>
</dbReference>
<feature type="compositionally biased region" description="Acidic residues" evidence="1">
    <location>
        <begin position="286"/>
        <end position="298"/>
    </location>
</feature>
<accession>A0ABN2Z9P0</accession>